<evidence type="ECO:0000313" key="3">
    <source>
        <dbReference type="Proteomes" id="UP000016584"/>
    </source>
</evidence>
<protein>
    <recommendedName>
        <fullName evidence="4">Thioredoxin-like fold domain-containing protein</fullName>
    </recommendedName>
</protein>
<evidence type="ECO:0000256" key="1">
    <source>
        <dbReference type="SAM" id="SignalP"/>
    </source>
</evidence>
<dbReference type="RefSeq" id="WP_021068964.1">
    <property type="nucleotide sequence ID" value="NZ_ATDL01000004.1"/>
</dbReference>
<name>U2HZ79_9SPHI</name>
<keyword evidence="3" id="KW-1185">Reference proteome</keyword>
<accession>U2HZ79</accession>
<dbReference type="Proteomes" id="UP000016584">
    <property type="component" value="Unassembled WGS sequence"/>
</dbReference>
<dbReference type="InterPro" id="IPR036249">
    <property type="entry name" value="Thioredoxin-like_sf"/>
</dbReference>
<organism evidence="2 3">
    <name type="scientific">Sphingobacterium paucimobilis HER1398</name>
    <dbReference type="NCBI Taxonomy" id="1346330"/>
    <lineage>
        <taxon>Bacteria</taxon>
        <taxon>Pseudomonadati</taxon>
        <taxon>Bacteroidota</taxon>
        <taxon>Sphingobacteriia</taxon>
        <taxon>Sphingobacteriales</taxon>
        <taxon>Sphingobacteriaceae</taxon>
        <taxon>Sphingobacterium</taxon>
    </lineage>
</organism>
<gene>
    <name evidence="2" type="ORF">M472_19110</name>
</gene>
<dbReference type="PROSITE" id="PS51257">
    <property type="entry name" value="PROKAR_LIPOPROTEIN"/>
    <property type="match status" value="1"/>
</dbReference>
<dbReference type="PATRIC" id="fig|1346330.5.peg.784"/>
<feature type="chain" id="PRO_5004627600" description="Thioredoxin-like fold domain-containing protein" evidence="1">
    <location>
        <begin position="22"/>
        <end position="308"/>
    </location>
</feature>
<dbReference type="SUPFAM" id="SSF52833">
    <property type="entry name" value="Thioredoxin-like"/>
    <property type="match status" value="1"/>
</dbReference>
<evidence type="ECO:0000313" key="2">
    <source>
        <dbReference type="EMBL" id="ERJ60867.1"/>
    </source>
</evidence>
<feature type="signal peptide" evidence="1">
    <location>
        <begin position="1"/>
        <end position="21"/>
    </location>
</feature>
<dbReference type="OrthoDB" id="1120316at2"/>
<proteinExistence type="predicted"/>
<reference evidence="2 3" key="1">
    <citation type="journal article" date="2013" name="Genome Announc.">
        <title>The Draft Genome Sequence of Sphingomonas paucimobilis Strain HER1398 (Proteobacteria), Host to the Giant PAU Phage, Indicates That It Is a Member of the Genus Sphingobacterium (Bacteroidetes).</title>
        <authorList>
            <person name="White R.A.III."/>
            <person name="Suttle C.A."/>
        </authorList>
    </citation>
    <scope>NUCLEOTIDE SEQUENCE [LARGE SCALE GENOMIC DNA]</scope>
    <source>
        <strain evidence="2 3">HER1398</strain>
    </source>
</reference>
<sequence>MNKINLFSICSLLFFLSCNQATEINTDITTIVAGTSKITGSIITPDDSHMDSIMVTISLTHPISGENVRQEILVDQKGKFSLEFNTETETSLIGLSTSVNPYKVLYIKSRNNDSTYIDIVYNSNRDFKNIEIAPAMNKYDMMQSLVVLNKMIDHRPTDPNWVYPRLYDKGTDEFLDYAKNNVFKKSALFVDNDELLSKEFKDIIVKDYRLFLYTGHVFDYEREMKHNYRNATRDTTGKPNIQKIDRSYFRFLKDFNLNDAQWEYMMDYFGFEGIPSYLVYNRKGILINKFTGFPGNDTLKGMINEALK</sequence>
<dbReference type="EMBL" id="ATDL01000004">
    <property type="protein sequence ID" value="ERJ60867.1"/>
    <property type="molecule type" value="Genomic_DNA"/>
</dbReference>
<evidence type="ECO:0008006" key="4">
    <source>
        <dbReference type="Google" id="ProtNLM"/>
    </source>
</evidence>
<dbReference type="AlphaFoldDB" id="U2HZ79"/>
<keyword evidence="1" id="KW-0732">Signal</keyword>
<comment type="caution">
    <text evidence="2">The sequence shown here is derived from an EMBL/GenBank/DDBJ whole genome shotgun (WGS) entry which is preliminary data.</text>
</comment>